<proteinExistence type="predicted"/>
<gene>
    <name evidence="1" type="ORF">ENR21_05510</name>
</gene>
<sequence>MAVMPAVGIDNAVYVLCKAGYVKSSGWWAAQMTAAVGSGVAVFNPAGGSILIGAGIGFWGETGGC</sequence>
<protein>
    <submittedName>
        <fullName evidence="1">Uncharacterized protein</fullName>
    </submittedName>
</protein>
<dbReference type="AlphaFoldDB" id="A0A7C3ZN66"/>
<name>A0A7C3ZN66_ARCFL</name>
<dbReference type="EMBL" id="DSQD01000170">
    <property type="protein sequence ID" value="HGF87833.1"/>
    <property type="molecule type" value="Genomic_DNA"/>
</dbReference>
<organism evidence="1">
    <name type="scientific">Archaeoglobus fulgidus</name>
    <dbReference type="NCBI Taxonomy" id="2234"/>
    <lineage>
        <taxon>Archaea</taxon>
        <taxon>Methanobacteriati</taxon>
        <taxon>Methanobacteriota</taxon>
        <taxon>Archaeoglobi</taxon>
        <taxon>Archaeoglobales</taxon>
        <taxon>Archaeoglobaceae</taxon>
        <taxon>Archaeoglobus</taxon>
    </lineage>
</organism>
<accession>A0A7C3ZN66</accession>
<reference evidence="1" key="1">
    <citation type="journal article" date="2020" name="mSystems">
        <title>Genome- and Community-Level Interaction Insights into Carbon Utilization and Element Cycling Functions of Hydrothermarchaeota in Hydrothermal Sediment.</title>
        <authorList>
            <person name="Zhou Z."/>
            <person name="Liu Y."/>
            <person name="Xu W."/>
            <person name="Pan J."/>
            <person name="Luo Z.H."/>
            <person name="Li M."/>
        </authorList>
    </citation>
    <scope>NUCLEOTIDE SEQUENCE [LARGE SCALE GENOMIC DNA]</scope>
    <source>
        <strain evidence="1">SpSt-38</strain>
    </source>
</reference>
<evidence type="ECO:0000313" key="1">
    <source>
        <dbReference type="EMBL" id="HGF87833.1"/>
    </source>
</evidence>
<comment type="caution">
    <text evidence="1">The sequence shown here is derived from an EMBL/GenBank/DDBJ whole genome shotgun (WGS) entry which is preliminary data.</text>
</comment>